<dbReference type="Proteomes" id="UP000075683">
    <property type="component" value="Unassembled WGS sequence"/>
</dbReference>
<feature type="region of interest" description="Disordered" evidence="1">
    <location>
        <begin position="1"/>
        <end position="44"/>
    </location>
</feature>
<comment type="caution">
    <text evidence="2">The sequence shown here is derived from an EMBL/GenBank/DDBJ whole genome shotgun (WGS) entry which is preliminary data.</text>
</comment>
<organism evidence="2 3">
    <name type="scientific">Caldibacillus debilis</name>
    <dbReference type="NCBI Taxonomy" id="301148"/>
    <lineage>
        <taxon>Bacteria</taxon>
        <taxon>Bacillati</taxon>
        <taxon>Bacillota</taxon>
        <taxon>Bacilli</taxon>
        <taxon>Bacillales</taxon>
        <taxon>Bacillaceae</taxon>
        <taxon>Caldibacillus</taxon>
    </lineage>
</organism>
<evidence type="ECO:0000256" key="1">
    <source>
        <dbReference type="SAM" id="MobiDB-lite"/>
    </source>
</evidence>
<name>A0A150LZL2_9BACI</name>
<protein>
    <submittedName>
        <fullName evidence="2">Uncharacterized protein</fullName>
    </submittedName>
</protein>
<feature type="compositionally biased region" description="Basic and acidic residues" evidence="1">
    <location>
        <begin position="1"/>
        <end position="17"/>
    </location>
</feature>
<dbReference type="AlphaFoldDB" id="A0A150LZL2"/>
<gene>
    <name evidence="2" type="ORF">B4135_2399</name>
</gene>
<sequence>MSADEDGRLKNAPELHRPAPKPESFHGFPASGRDANGSRGFIPF</sequence>
<accession>A0A150LZL2</accession>
<evidence type="ECO:0000313" key="3">
    <source>
        <dbReference type="Proteomes" id="UP000075683"/>
    </source>
</evidence>
<reference evidence="2 3" key="1">
    <citation type="submission" date="2016-01" db="EMBL/GenBank/DDBJ databases">
        <title>Draft Genome Sequences of Seven Thermophilic Sporeformers Isolated from Foods.</title>
        <authorList>
            <person name="Berendsen E.M."/>
            <person name="Wells-Bennik M.H."/>
            <person name="Krawcyk A.O."/>
            <person name="De Jong A."/>
            <person name="Holsappel S."/>
            <person name="Eijlander R.T."/>
            <person name="Kuipers O.P."/>
        </authorList>
    </citation>
    <scope>NUCLEOTIDE SEQUENCE [LARGE SCALE GENOMIC DNA]</scope>
    <source>
        <strain evidence="2 3">B4135</strain>
    </source>
</reference>
<dbReference type="STRING" id="301148.B4135_2399"/>
<evidence type="ECO:0000313" key="2">
    <source>
        <dbReference type="EMBL" id="KYD17728.1"/>
    </source>
</evidence>
<dbReference type="EMBL" id="LQYT01000053">
    <property type="protein sequence ID" value="KYD17728.1"/>
    <property type="molecule type" value="Genomic_DNA"/>
</dbReference>
<proteinExistence type="predicted"/>